<comment type="caution">
    <text evidence="2">The sequence shown here is derived from an EMBL/GenBank/DDBJ whole genome shotgun (WGS) entry which is preliminary data.</text>
</comment>
<keyword evidence="2" id="KW-0808">Transferase</keyword>
<dbReference type="Proteomes" id="UP000824007">
    <property type="component" value="Unassembled WGS sequence"/>
</dbReference>
<proteinExistence type="predicted"/>
<dbReference type="PANTHER" id="PTHR36836">
    <property type="entry name" value="COLANIC ACID BIOSYNTHESIS PROTEIN WCAK"/>
    <property type="match status" value="1"/>
</dbReference>
<name>A0A9D2C5V5_9FIRM</name>
<organism evidence="2 3">
    <name type="scientific">Candidatus Eisenbergiella pullistercoris</name>
    <dbReference type="NCBI Taxonomy" id="2838555"/>
    <lineage>
        <taxon>Bacteria</taxon>
        <taxon>Bacillati</taxon>
        <taxon>Bacillota</taxon>
        <taxon>Clostridia</taxon>
        <taxon>Lachnospirales</taxon>
        <taxon>Lachnospiraceae</taxon>
        <taxon>Eisenbergiella</taxon>
    </lineage>
</organism>
<dbReference type="InterPro" id="IPR007345">
    <property type="entry name" value="Polysacch_pyruvyl_Trfase"/>
</dbReference>
<reference evidence="2" key="2">
    <citation type="submission" date="2021-04" db="EMBL/GenBank/DDBJ databases">
        <authorList>
            <person name="Gilroy R."/>
        </authorList>
    </citation>
    <scope>NUCLEOTIDE SEQUENCE</scope>
    <source>
        <strain evidence="2">ChiSxjej3B15-24422</strain>
    </source>
</reference>
<evidence type="ECO:0000259" key="1">
    <source>
        <dbReference type="Pfam" id="PF04230"/>
    </source>
</evidence>
<accession>A0A9D2C5V5</accession>
<protein>
    <submittedName>
        <fullName evidence="2">Polysaccharide pyruvyl transferase family protein</fullName>
    </submittedName>
</protein>
<dbReference type="GO" id="GO:0016740">
    <property type="term" value="F:transferase activity"/>
    <property type="evidence" value="ECO:0007669"/>
    <property type="project" value="UniProtKB-KW"/>
</dbReference>
<dbReference type="AlphaFoldDB" id="A0A9D2C5V5"/>
<dbReference type="Pfam" id="PF04230">
    <property type="entry name" value="PS_pyruv_trans"/>
    <property type="match status" value="1"/>
</dbReference>
<feature type="domain" description="Polysaccharide pyruvyl transferase" evidence="1">
    <location>
        <begin position="107"/>
        <end position="323"/>
    </location>
</feature>
<evidence type="ECO:0000313" key="2">
    <source>
        <dbReference type="EMBL" id="HIY59305.1"/>
    </source>
</evidence>
<gene>
    <name evidence="2" type="ORF">H9831_01275</name>
</gene>
<dbReference type="PANTHER" id="PTHR36836:SF1">
    <property type="entry name" value="COLANIC ACID BIOSYNTHESIS PROTEIN WCAK"/>
    <property type="match status" value="1"/>
</dbReference>
<evidence type="ECO:0000313" key="3">
    <source>
        <dbReference type="Proteomes" id="UP000824007"/>
    </source>
</evidence>
<sequence length="399" mass="45578">MKRYLGKTDKIVLYMHAGSGNHGCEAIANTIIGMLPKPAILMTNSLAEDEAYSLKGKAKILEERKVRKNFFIHSWYYLLDRAFHDPQAAFRYRFQKVCGRNLRRMNISIGGDNYCYGILLKELKCANRLFNEQGAMTVLLGCSIEPELLSEPDIIEDMKRYACIIARESITWQALVSAGLKEKSYLVPDPAFLLPARKLPLPEGFIEGNMVGLNVSPMVVERENSPGITMENYRYLIRHILEKTDMGVALIPHVVWKSNDDRTVLKRLWQEFRGTGRVVMLGDADCETLKGYIARCRFFIGARTHATIAAYSSLVPTLVLGYSVKARGIAFDLFGTWENYVLPVQSLQRKEELAEGLEWLIREEDAVRRRLARVMPAYLERARQTGRMIERLMEGRDPM</sequence>
<reference evidence="2" key="1">
    <citation type="journal article" date="2021" name="PeerJ">
        <title>Extensive microbial diversity within the chicken gut microbiome revealed by metagenomics and culture.</title>
        <authorList>
            <person name="Gilroy R."/>
            <person name="Ravi A."/>
            <person name="Getino M."/>
            <person name="Pursley I."/>
            <person name="Horton D.L."/>
            <person name="Alikhan N.F."/>
            <person name="Baker D."/>
            <person name="Gharbi K."/>
            <person name="Hall N."/>
            <person name="Watson M."/>
            <person name="Adriaenssens E.M."/>
            <person name="Foster-Nyarko E."/>
            <person name="Jarju S."/>
            <person name="Secka A."/>
            <person name="Antonio M."/>
            <person name="Oren A."/>
            <person name="Chaudhuri R.R."/>
            <person name="La Ragione R."/>
            <person name="Hildebrand F."/>
            <person name="Pallen M.J."/>
        </authorList>
    </citation>
    <scope>NUCLEOTIDE SEQUENCE</scope>
    <source>
        <strain evidence="2">ChiSxjej3B15-24422</strain>
    </source>
</reference>
<dbReference type="EMBL" id="DXDD01000014">
    <property type="protein sequence ID" value="HIY59305.1"/>
    <property type="molecule type" value="Genomic_DNA"/>
</dbReference>